<evidence type="ECO:0000313" key="2">
    <source>
        <dbReference type="EMBL" id="SDD59178.1"/>
    </source>
</evidence>
<feature type="transmembrane region" description="Helical" evidence="1">
    <location>
        <begin position="5"/>
        <end position="23"/>
    </location>
</feature>
<dbReference type="Pfam" id="PF11196">
    <property type="entry name" value="DUF2834"/>
    <property type="match status" value="1"/>
</dbReference>
<keyword evidence="3" id="KW-1185">Reference proteome</keyword>
<sequence length="116" mass="13673">MKFKYIYLAISVLGICYTWYYNIQWFQTVENPTFTNFLNDAQANFAGKSLGADLSVVVITFFVFMISESLRLKIKFWWLLIPLTFLIAIAFTFPLFLYMRENRLEKIQNEAANTIV</sequence>
<accession>A0A1G6W047</accession>
<keyword evidence="1" id="KW-1133">Transmembrane helix</keyword>
<evidence type="ECO:0008006" key="4">
    <source>
        <dbReference type="Google" id="ProtNLM"/>
    </source>
</evidence>
<feature type="transmembrane region" description="Helical" evidence="1">
    <location>
        <begin position="76"/>
        <end position="99"/>
    </location>
</feature>
<dbReference type="RefSeq" id="WP_091864714.1">
    <property type="nucleotide sequence ID" value="NZ_FNAO01000001.1"/>
</dbReference>
<evidence type="ECO:0000313" key="3">
    <source>
        <dbReference type="Proteomes" id="UP000199109"/>
    </source>
</evidence>
<keyword evidence="1" id="KW-0472">Membrane</keyword>
<dbReference type="OrthoDB" id="964916at2"/>
<dbReference type="AlphaFoldDB" id="A0A1G6W047"/>
<name>A0A1G6W047_9FLAO</name>
<protein>
    <recommendedName>
        <fullName evidence="4">DUF2834 domain-containing protein</fullName>
    </recommendedName>
</protein>
<reference evidence="2 3" key="1">
    <citation type="submission" date="2016-10" db="EMBL/GenBank/DDBJ databases">
        <authorList>
            <person name="de Groot N.N."/>
        </authorList>
    </citation>
    <scope>NUCLEOTIDE SEQUENCE [LARGE SCALE GENOMIC DNA]</scope>
    <source>
        <strain evidence="2 3">DSM 23421</strain>
    </source>
</reference>
<gene>
    <name evidence="2" type="ORF">SAMN05421636_101134</name>
</gene>
<dbReference type="InterPro" id="IPR021362">
    <property type="entry name" value="DUF2834"/>
</dbReference>
<dbReference type="Proteomes" id="UP000199109">
    <property type="component" value="Unassembled WGS sequence"/>
</dbReference>
<dbReference type="STRING" id="641691.SAMN05421636_101134"/>
<keyword evidence="1" id="KW-0812">Transmembrane</keyword>
<evidence type="ECO:0000256" key="1">
    <source>
        <dbReference type="SAM" id="Phobius"/>
    </source>
</evidence>
<feature type="transmembrane region" description="Helical" evidence="1">
    <location>
        <begin position="43"/>
        <end position="64"/>
    </location>
</feature>
<dbReference type="EMBL" id="FNAO01000001">
    <property type="protein sequence ID" value="SDD59178.1"/>
    <property type="molecule type" value="Genomic_DNA"/>
</dbReference>
<organism evidence="2 3">
    <name type="scientific">Pricia antarctica</name>
    <dbReference type="NCBI Taxonomy" id="641691"/>
    <lineage>
        <taxon>Bacteria</taxon>
        <taxon>Pseudomonadati</taxon>
        <taxon>Bacteroidota</taxon>
        <taxon>Flavobacteriia</taxon>
        <taxon>Flavobacteriales</taxon>
        <taxon>Flavobacteriaceae</taxon>
        <taxon>Pricia</taxon>
    </lineage>
</organism>
<proteinExistence type="predicted"/>